<reference evidence="1" key="1">
    <citation type="submission" date="2023-06" db="EMBL/GenBank/DDBJ databases">
        <authorList>
            <consortium name="Lawrence Berkeley National Laboratory"/>
            <person name="Ahrendt S."/>
            <person name="Sahu N."/>
            <person name="Indic B."/>
            <person name="Wong-Bajracharya J."/>
            <person name="Merenyi Z."/>
            <person name="Ke H.-M."/>
            <person name="Monk M."/>
            <person name="Kocsube S."/>
            <person name="Drula E."/>
            <person name="Lipzen A."/>
            <person name="Balint B."/>
            <person name="Henrissat B."/>
            <person name="Andreopoulos B."/>
            <person name="Martin F.M."/>
            <person name="Harder C.B."/>
            <person name="Rigling D."/>
            <person name="Ford K.L."/>
            <person name="Foster G.D."/>
            <person name="Pangilinan J."/>
            <person name="Papanicolaou A."/>
            <person name="Barry K."/>
            <person name="LaButti K."/>
            <person name="Viragh M."/>
            <person name="Koriabine M."/>
            <person name="Yan M."/>
            <person name="Riley R."/>
            <person name="Champramary S."/>
            <person name="Plett K.L."/>
            <person name="Tsai I.J."/>
            <person name="Slot J."/>
            <person name="Sipos G."/>
            <person name="Plett J."/>
            <person name="Nagy L.G."/>
            <person name="Grigoriev I.V."/>
        </authorList>
    </citation>
    <scope>NUCLEOTIDE SEQUENCE</scope>
    <source>
        <strain evidence="1">FPL87.14</strain>
    </source>
</reference>
<dbReference type="Gene3D" id="3.40.640.10">
    <property type="entry name" value="Type I PLP-dependent aspartate aminotransferase-like (Major domain)"/>
    <property type="match status" value="1"/>
</dbReference>
<dbReference type="AlphaFoldDB" id="A0AA39MGJ0"/>
<gene>
    <name evidence="1" type="ORF">EV421DRAFT_2000493</name>
</gene>
<dbReference type="InterPro" id="IPR015421">
    <property type="entry name" value="PyrdxlP-dep_Trfase_major"/>
</dbReference>
<proteinExistence type="predicted"/>
<comment type="caution">
    <text evidence="1">The sequence shown here is derived from an EMBL/GenBank/DDBJ whole genome shotgun (WGS) entry which is preliminary data.</text>
</comment>
<name>A0AA39MGJ0_9AGAR</name>
<organism evidence="1 2">
    <name type="scientific">Armillaria borealis</name>
    <dbReference type="NCBI Taxonomy" id="47425"/>
    <lineage>
        <taxon>Eukaryota</taxon>
        <taxon>Fungi</taxon>
        <taxon>Dikarya</taxon>
        <taxon>Basidiomycota</taxon>
        <taxon>Agaricomycotina</taxon>
        <taxon>Agaricomycetes</taxon>
        <taxon>Agaricomycetidae</taxon>
        <taxon>Agaricales</taxon>
        <taxon>Marasmiineae</taxon>
        <taxon>Physalacriaceae</taxon>
        <taxon>Armillaria</taxon>
    </lineage>
</organism>
<accession>A0AA39MGJ0</accession>
<keyword evidence="2" id="KW-1185">Reference proteome</keyword>
<sequence>MSIAVREKVASFIGVSDVNEVVLVPNASNGVNTVLKNFIWEAEDVIHNGFGGIAVDGTATVTTSLVARAQTQHLTFTDSIWIWTGQTASPGGAAPNGPRPFRKTIPHTNTKCPMCMTIIVIADNRYTLYANGAEIGSGIAYEGSGSTSQVYTVGLSPEIDNVIAINATNTGGPAGLIATIHVDCLDGTSETFVTDASWKTLRTATASDFENPSLDKSAWVTASSNWIWTNESSNAAVTTPVGNRAFRKTTQSPYGKGAVCAKVVLTTDNSYTVYANGQNLGSGSDYTAAKAYSMPQLNPDENVFAVNGINTGGPAGVIGTILVAYNDGTSLSYVTDSTWKSFVGVPSGFELPVTNDDSWAAATTSGKYGVSPWGTITVPRA</sequence>
<dbReference type="Gene3D" id="2.60.120.260">
    <property type="entry name" value="Galactose-binding domain-like"/>
    <property type="match status" value="2"/>
</dbReference>
<evidence type="ECO:0000313" key="2">
    <source>
        <dbReference type="Proteomes" id="UP001175226"/>
    </source>
</evidence>
<protein>
    <submittedName>
        <fullName evidence="1">Lectin</fullName>
    </submittedName>
</protein>
<evidence type="ECO:0000313" key="1">
    <source>
        <dbReference type="EMBL" id="KAK0432665.1"/>
    </source>
</evidence>
<dbReference type="Proteomes" id="UP001175226">
    <property type="component" value="Unassembled WGS sequence"/>
</dbReference>
<dbReference type="EMBL" id="JAUEPT010000091">
    <property type="protein sequence ID" value="KAK0432665.1"/>
    <property type="molecule type" value="Genomic_DNA"/>
</dbReference>